<dbReference type="PANTHER" id="PTHR14226">
    <property type="entry name" value="NEUROPATHY TARGET ESTERASE/SWISS CHEESE D.MELANOGASTER"/>
    <property type="match status" value="1"/>
</dbReference>
<evidence type="ECO:0000313" key="13">
    <source>
        <dbReference type="Proteomes" id="UP000011082"/>
    </source>
</evidence>
<dbReference type="GeneID" id="19881663"/>
<gene>
    <name evidence="12" type="ORF">VICG_00951</name>
</gene>
<feature type="domain" description="PNPLA" evidence="11">
    <location>
        <begin position="625"/>
        <end position="789"/>
    </location>
</feature>
<organism evidence="12 13">
    <name type="scientific">Vittaforma corneae (strain ATCC 50505)</name>
    <name type="common">Microsporidian parasite</name>
    <name type="synonym">Nosema corneum</name>
    <dbReference type="NCBI Taxonomy" id="993615"/>
    <lineage>
        <taxon>Eukaryota</taxon>
        <taxon>Fungi</taxon>
        <taxon>Fungi incertae sedis</taxon>
        <taxon>Microsporidia</taxon>
        <taxon>Nosematidae</taxon>
        <taxon>Vittaforma</taxon>
    </lineage>
</organism>
<dbReference type="InterPro" id="IPR002641">
    <property type="entry name" value="PNPLA_dom"/>
</dbReference>
<keyword evidence="6 10" id="KW-1133">Transmembrane helix</keyword>
<keyword evidence="3 10" id="KW-0812">Transmembrane</keyword>
<keyword evidence="8 10" id="KW-0472">Membrane</keyword>
<feature type="active site" description="Proton acceptor" evidence="9">
    <location>
        <position position="776"/>
    </location>
</feature>
<dbReference type="Pfam" id="PF01734">
    <property type="entry name" value="Patatin"/>
    <property type="match status" value="1"/>
</dbReference>
<reference evidence="13" key="1">
    <citation type="submission" date="2011-05" db="EMBL/GenBank/DDBJ databases">
        <title>The genome sequence of Vittaforma corneae strain ATCC 50505.</title>
        <authorList>
            <consortium name="The Broad Institute Genome Sequencing Platform"/>
            <person name="Cuomo C."/>
            <person name="Didier E."/>
            <person name="Bowers L."/>
            <person name="Young S.K."/>
            <person name="Zeng Q."/>
            <person name="Gargeya S."/>
            <person name="Fitzgerald M."/>
            <person name="Haas B."/>
            <person name="Abouelleil A."/>
            <person name="Alvarado L."/>
            <person name="Arachchi H.M."/>
            <person name="Berlin A."/>
            <person name="Chapman S.B."/>
            <person name="Gearin G."/>
            <person name="Goldberg J."/>
            <person name="Griggs A."/>
            <person name="Gujja S."/>
            <person name="Hansen M."/>
            <person name="Heiman D."/>
            <person name="Howarth C."/>
            <person name="Larimer J."/>
            <person name="Lui A."/>
            <person name="MacDonald P.J.P."/>
            <person name="McCowen C."/>
            <person name="Montmayeur A."/>
            <person name="Murphy C."/>
            <person name="Neiman D."/>
            <person name="Pearson M."/>
            <person name="Priest M."/>
            <person name="Roberts A."/>
            <person name="Saif S."/>
            <person name="Shea T."/>
            <person name="Sisk P."/>
            <person name="Stolte C."/>
            <person name="Sykes S."/>
            <person name="Wortman J."/>
            <person name="Nusbaum C."/>
            <person name="Birren B."/>
        </authorList>
    </citation>
    <scope>NUCLEOTIDE SEQUENCE [LARGE SCALE GENOMIC DNA]</scope>
    <source>
        <strain evidence="13">ATCC 50505</strain>
    </source>
</reference>
<dbReference type="GO" id="GO:0004622">
    <property type="term" value="F:phosphatidylcholine lysophospholipase activity"/>
    <property type="evidence" value="ECO:0007669"/>
    <property type="project" value="InterPro"/>
</dbReference>
<dbReference type="PROSITE" id="PS51635">
    <property type="entry name" value="PNPLA"/>
    <property type="match status" value="1"/>
</dbReference>
<dbReference type="GO" id="GO:0016042">
    <property type="term" value="P:lipid catabolic process"/>
    <property type="evidence" value="ECO:0007669"/>
    <property type="project" value="UniProtKB-UniRule"/>
</dbReference>
<dbReference type="Gene3D" id="3.40.1090.10">
    <property type="entry name" value="Cytosolic phospholipase A2 catalytic domain"/>
    <property type="match status" value="1"/>
</dbReference>
<evidence type="ECO:0000256" key="6">
    <source>
        <dbReference type="ARBA" id="ARBA00022989"/>
    </source>
</evidence>
<sequence>MLILDKKSMYCLHYQGLYLGYFILEANVALKQQFLIFHSQYIICSNINNPRLFIPMPAIIICITIFIALLTFYLLISLRSKQKNLKKPLKIELPASLSHLQDTSLSTTPFLIFNSIKIDRTFTIQKGTTINKNFYIAEGQAEVLHNTTRIGIIKEGQITHNGFDFLGIDYHITKRAITDLRVAEVPETCDRYLALKILEKTCFEPSLRLCRIHTQVARLETIKTSNFEEFIFRNFKISNHKFDTITVENEVILEDCVYYVVSGSLIINGVAFEKNSLFGYFGVFFNYYKGFKCTSTESTILKYVPYSKLRNKAEMDDKLLRNLPLPMVYLGATADWRRVHYGEHIVQKNTRCEYICLVDGVEYGCKECILGNKFEDDLVAEKIVDVIRISKLTVDSLMRSIPHFYEELTRKMFEKTRIESKIVLITPTAQKCGIFIQRLRKTLGTDAIFLKNTHISEILGKNAFDKIGELVVSEYLNSLKERYKVVVVYLENEYSRMLKIIHPYCDIIFLVGNEVAHNSLGRKNVEFVKLYERRTVFKKKSSKIRTALFYSVFCDEESDESESDTEMLEARDVHINPLETCQHTDIGDCMKYKRVHHILSPKELNFCNKDYERFARYLTGERFGLVLGGGGARGYAHIGVIQALEEENIPIDVVGGTSMGAFVGALYARELDYVEVYTQSKKMSKRGASLFYLLMDVTLPFISLFSGRSLDRGLKSIFKDQQIQNFWLEYYCVTTNLKSLNQSVHFNGSAFKYIRSSMAVAGLVPPVFYKGEILCDGAYVNNVPTDVMTSLNVKNVITVKVCREFDNKLCRYDSLSGFILFFKNVFLSKSYLTLVDTQYRLSFLKTEKRSEVSSTQNLLITPDLGAYKASDFHKFDEIVACGYEAAKAKIKEWKASGRIKEFKKQVRRFSI</sequence>
<dbReference type="AlphaFoldDB" id="L2GMR5"/>
<protein>
    <recommendedName>
        <fullName evidence="11">PNPLA domain-containing protein</fullName>
    </recommendedName>
</protein>
<dbReference type="FunCoup" id="L2GMR5">
    <property type="interactions" value="38"/>
</dbReference>
<dbReference type="PANTHER" id="PTHR14226:SF29">
    <property type="entry name" value="NEUROPATHY TARGET ESTERASE SWS"/>
    <property type="match status" value="1"/>
</dbReference>
<evidence type="ECO:0000256" key="10">
    <source>
        <dbReference type="SAM" id="Phobius"/>
    </source>
</evidence>
<feature type="short sequence motif" description="DGA/G" evidence="9">
    <location>
        <begin position="776"/>
        <end position="778"/>
    </location>
</feature>
<evidence type="ECO:0000256" key="5">
    <source>
        <dbReference type="ARBA" id="ARBA00022963"/>
    </source>
</evidence>
<proteinExistence type="inferred from homology"/>
<accession>L2GMR5</accession>
<dbReference type="PROSITE" id="PS01237">
    <property type="entry name" value="UPF0028"/>
    <property type="match status" value="1"/>
</dbReference>
<keyword evidence="13" id="KW-1185">Reference proteome</keyword>
<feature type="transmembrane region" description="Helical" evidence="10">
    <location>
        <begin position="58"/>
        <end position="78"/>
    </location>
</feature>
<dbReference type="VEuPathDB" id="MicrosporidiaDB:VICG_00951"/>
<dbReference type="Pfam" id="PF24179">
    <property type="entry name" value="NTE_Ploop"/>
    <property type="match status" value="1"/>
</dbReference>
<evidence type="ECO:0000256" key="1">
    <source>
        <dbReference type="ARBA" id="ARBA00004370"/>
    </source>
</evidence>
<dbReference type="InterPro" id="IPR016035">
    <property type="entry name" value="Acyl_Trfase/lysoPLipase"/>
</dbReference>
<dbReference type="InterPro" id="IPR056556">
    <property type="entry name" value="NTE1_P-loop_dom"/>
</dbReference>
<keyword evidence="4 9" id="KW-0378">Hydrolase</keyword>
<dbReference type="EMBL" id="JH370136">
    <property type="protein sequence ID" value="ELA41934.1"/>
    <property type="molecule type" value="Genomic_DNA"/>
</dbReference>
<dbReference type="SUPFAM" id="SSF52151">
    <property type="entry name" value="FabD/lysophospholipase-like"/>
    <property type="match status" value="1"/>
</dbReference>
<dbReference type="HOGENOM" id="CLU_000960_1_3_1"/>
<feature type="short sequence motif" description="GXGXXG" evidence="9">
    <location>
        <begin position="629"/>
        <end position="634"/>
    </location>
</feature>
<feature type="short sequence motif" description="GXSXG" evidence="9">
    <location>
        <begin position="656"/>
        <end position="660"/>
    </location>
</feature>
<evidence type="ECO:0000256" key="8">
    <source>
        <dbReference type="ARBA" id="ARBA00023136"/>
    </source>
</evidence>
<comment type="subcellular location">
    <subcellularLocation>
        <location evidence="1">Membrane</location>
    </subcellularLocation>
</comment>
<dbReference type="InterPro" id="IPR050301">
    <property type="entry name" value="NTE"/>
</dbReference>
<dbReference type="OrthoDB" id="421051at2759"/>
<name>L2GMR5_VITCO</name>
<evidence type="ECO:0000256" key="4">
    <source>
        <dbReference type="ARBA" id="ARBA00022801"/>
    </source>
</evidence>
<evidence type="ECO:0000259" key="11">
    <source>
        <dbReference type="PROSITE" id="PS51635"/>
    </source>
</evidence>
<comment type="similarity">
    <text evidence="2">Belongs to the NTE family.</text>
</comment>
<evidence type="ECO:0000256" key="3">
    <source>
        <dbReference type="ARBA" id="ARBA00022692"/>
    </source>
</evidence>
<evidence type="ECO:0000313" key="12">
    <source>
        <dbReference type="EMBL" id="ELA41934.1"/>
    </source>
</evidence>
<dbReference type="Proteomes" id="UP000011082">
    <property type="component" value="Unassembled WGS sequence"/>
</dbReference>
<dbReference type="STRING" id="993615.L2GMR5"/>
<dbReference type="RefSeq" id="XP_007604398.1">
    <property type="nucleotide sequence ID" value="XM_007604336.1"/>
</dbReference>
<keyword evidence="7 9" id="KW-0443">Lipid metabolism</keyword>
<evidence type="ECO:0000256" key="7">
    <source>
        <dbReference type="ARBA" id="ARBA00023098"/>
    </source>
</evidence>
<dbReference type="InParanoid" id="L2GMR5"/>
<dbReference type="InterPro" id="IPR001423">
    <property type="entry name" value="LysoPLipase_patatin_CS"/>
</dbReference>
<keyword evidence="5 9" id="KW-0442">Lipid degradation</keyword>
<evidence type="ECO:0000256" key="2">
    <source>
        <dbReference type="ARBA" id="ARBA00006636"/>
    </source>
</evidence>
<dbReference type="GO" id="GO:0016020">
    <property type="term" value="C:membrane"/>
    <property type="evidence" value="ECO:0007669"/>
    <property type="project" value="UniProtKB-SubCell"/>
</dbReference>
<dbReference type="GO" id="GO:0046470">
    <property type="term" value="P:phosphatidylcholine metabolic process"/>
    <property type="evidence" value="ECO:0007669"/>
    <property type="project" value="InterPro"/>
</dbReference>
<feature type="active site" description="Nucleophile" evidence="9">
    <location>
        <position position="658"/>
    </location>
</feature>
<evidence type="ECO:0000256" key="9">
    <source>
        <dbReference type="PROSITE-ProRule" id="PRU01161"/>
    </source>
</evidence>